<feature type="binding site" evidence="12">
    <location>
        <position position="96"/>
    </location>
    <ligand>
        <name>Zn(2+)</name>
        <dbReference type="ChEBI" id="CHEBI:29105"/>
        <note>catalytic</note>
    </ligand>
</feature>
<dbReference type="InterPro" id="IPR006262">
    <property type="entry name" value="Cyt_deam_tetra"/>
</dbReference>
<comment type="caution">
    <text evidence="16">The sequence shown here is derived from an EMBL/GenBank/DDBJ whole genome shotgun (WGS) entry which is preliminary data.</text>
</comment>
<dbReference type="GO" id="GO:0055086">
    <property type="term" value="P:nucleobase-containing small molecule metabolic process"/>
    <property type="evidence" value="ECO:0007669"/>
    <property type="project" value="UniProtKB-ARBA"/>
</dbReference>
<keyword evidence="5 12" id="KW-0479">Metal-binding</keyword>
<evidence type="ECO:0000256" key="1">
    <source>
        <dbReference type="ARBA" id="ARBA00001947"/>
    </source>
</evidence>
<evidence type="ECO:0000256" key="10">
    <source>
        <dbReference type="PIRSR" id="PIRSR606262-1"/>
    </source>
</evidence>
<feature type="region of interest" description="Disordered" evidence="14">
    <location>
        <begin position="118"/>
        <end position="159"/>
    </location>
</feature>
<dbReference type="NCBIfam" id="NF004064">
    <property type="entry name" value="PRK05578.1"/>
    <property type="match status" value="1"/>
</dbReference>
<organism evidence="16 17">
    <name type="scientific">Macrolepiota fuliginosa MF-IS2</name>
    <dbReference type="NCBI Taxonomy" id="1400762"/>
    <lineage>
        <taxon>Eukaryota</taxon>
        <taxon>Fungi</taxon>
        <taxon>Dikarya</taxon>
        <taxon>Basidiomycota</taxon>
        <taxon>Agaricomycotina</taxon>
        <taxon>Agaricomycetes</taxon>
        <taxon>Agaricomycetidae</taxon>
        <taxon>Agaricales</taxon>
        <taxon>Agaricineae</taxon>
        <taxon>Agaricaceae</taxon>
        <taxon>Macrolepiota</taxon>
    </lineage>
</organism>
<dbReference type="OrthoDB" id="414540at2759"/>
<evidence type="ECO:0000256" key="11">
    <source>
        <dbReference type="PIRSR" id="PIRSR606262-2"/>
    </source>
</evidence>
<evidence type="ECO:0000256" key="14">
    <source>
        <dbReference type="SAM" id="MobiDB-lite"/>
    </source>
</evidence>
<evidence type="ECO:0000256" key="6">
    <source>
        <dbReference type="ARBA" id="ARBA00022801"/>
    </source>
</evidence>
<feature type="binding site" evidence="12">
    <location>
        <position position="99"/>
    </location>
    <ligand>
        <name>Zn(2+)</name>
        <dbReference type="ChEBI" id="CHEBI:29105"/>
        <note>catalytic</note>
    </ligand>
</feature>
<feature type="domain" description="CMP/dCMP-type deaminase" evidence="15">
    <location>
        <begin position="11"/>
        <end position="151"/>
    </location>
</feature>
<comment type="cofactor">
    <cofactor evidence="1 12 13">
        <name>Zn(2+)</name>
        <dbReference type="ChEBI" id="CHEBI:29105"/>
    </cofactor>
</comment>
<dbReference type="GO" id="GO:0005829">
    <property type="term" value="C:cytosol"/>
    <property type="evidence" value="ECO:0007669"/>
    <property type="project" value="TreeGrafter"/>
</dbReference>
<dbReference type="Gene3D" id="3.40.140.10">
    <property type="entry name" value="Cytidine Deaminase, domain 2"/>
    <property type="match status" value="1"/>
</dbReference>
<dbReference type="GO" id="GO:0004126">
    <property type="term" value="F:cytidine deaminase activity"/>
    <property type="evidence" value="ECO:0007669"/>
    <property type="project" value="UniProtKB-UniRule"/>
</dbReference>
<dbReference type="Pfam" id="PF00383">
    <property type="entry name" value="dCMP_cyt_deam_1"/>
    <property type="match status" value="1"/>
</dbReference>
<dbReference type="InterPro" id="IPR002125">
    <property type="entry name" value="CMP_dCMP_dom"/>
</dbReference>
<evidence type="ECO:0000256" key="4">
    <source>
        <dbReference type="ARBA" id="ARBA00012783"/>
    </source>
</evidence>
<comment type="similarity">
    <text evidence="3 13">Belongs to the cytidine and deoxycytidylate deaminase family.</text>
</comment>
<dbReference type="PROSITE" id="PS00903">
    <property type="entry name" value="CYT_DCMP_DEAMINASES_1"/>
    <property type="match status" value="1"/>
</dbReference>
<dbReference type="SUPFAM" id="SSF53927">
    <property type="entry name" value="Cytidine deaminase-like"/>
    <property type="match status" value="1"/>
</dbReference>
<dbReference type="PROSITE" id="PS51747">
    <property type="entry name" value="CYT_DCMP_DEAMINASES_2"/>
    <property type="match status" value="1"/>
</dbReference>
<evidence type="ECO:0000313" key="16">
    <source>
        <dbReference type="EMBL" id="KAF9445857.1"/>
    </source>
</evidence>
<comment type="function">
    <text evidence="2 13">This enzyme scavenges exogenous and endogenous cytidine and 2'-deoxycytidine for UMP synthesis.</text>
</comment>
<evidence type="ECO:0000256" key="12">
    <source>
        <dbReference type="PIRSR" id="PIRSR606262-3"/>
    </source>
</evidence>
<comment type="catalytic activity">
    <reaction evidence="9 13">
        <text>cytidine + H2O + H(+) = uridine + NH4(+)</text>
        <dbReference type="Rhea" id="RHEA:16069"/>
        <dbReference type="ChEBI" id="CHEBI:15377"/>
        <dbReference type="ChEBI" id="CHEBI:15378"/>
        <dbReference type="ChEBI" id="CHEBI:16704"/>
        <dbReference type="ChEBI" id="CHEBI:17562"/>
        <dbReference type="ChEBI" id="CHEBI:28938"/>
        <dbReference type="EC" id="3.5.4.5"/>
    </reaction>
</comment>
<feature type="compositionally biased region" description="Basic and acidic residues" evidence="14">
    <location>
        <begin position="149"/>
        <end position="159"/>
    </location>
</feature>
<evidence type="ECO:0000256" key="2">
    <source>
        <dbReference type="ARBA" id="ARBA00003949"/>
    </source>
</evidence>
<dbReference type="PANTHER" id="PTHR11644:SF2">
    <property type="entry name" value="CYTIDINE DEAMINASE"/>
    <property type="match status" value="1"/>
</dbReference>
<dbReference type="GO" id="GO:0072527">
    <property type="term" value="P:pyrimidine-containing compound metabolic process"/>
    <property type="evidence" value="ECO:0007669"/>
    <property type="project" value="UniProtKB-ARBA"/>
</dbReference>
<keyword evidence="17" id="KW-1185">Reference proteome</keyword>
<evidence type="ECO:0000256" key="9">
    <source>
        <dbReference type="ARBA" id="ARBA00049558"/>
    </source>
</evidence>
<evidence type="ECO:0000259" key="15">
    <source>
        <dbReference type="PROSITE" id="PS51747"/>
    </source>
</evidence>
<keyword evidence="7 12" id="KW-0862">Zinc</keyword>
<reference evidence="16" key="1">
    <citation type="submission" date="2020-11" db="EMBL/GenBank/DDBJ databases">
        <authorList>
            <consortium name="DOE Joint Genome Institute"/>
            <person name="Ahrendt S."/>
            <person name="Riley R."/>
            <person name="Andreopoulos W."/>
            <person name="Labutti K."/>
            <person name="Pangilinan J."/>
            <person name="Ruiz-Duenas F.J."/>
            <person name="Barrasa J.M."/>
            <person name="Sanchez-Garcia M."/>
            <person name="Camarero S."/>
            <person name="Miyauchi S."/>
            <person name="Serrano A."/>
            <person name="Linde D."/>
            <person name="Babiker R."/>
            <person name="Drula E."/>
            <person name="Ayuso-Fernandez I."/>
            <person name="Pacheco R."/>
            <person name="Padilla G."/>
            <person name="Ferreira P."/>
            <person name="Barriuso J."/>
            <person name="Kellner H."/>
            <person name="Castanera R."/>
            <person name="Alfaro M."/>
            <person name="Ramirez L."/>
            <person name="Pisabarro A.G."/>
            <person name="Kuo A."/>
            <person name="Tritt A."/>
            <person name="Lipzen A."/>
            <person name="He G."/>
            <person name="Yan M."/>
            <person name="Ng V."/>
            <person name="Cullen D."/>
            <person name="Martin F."/>
            <person name="Rosso M.-N."/>
            <person name="Henrissat B."/>
            <person name="Hibbett D."/>
            <person name="Martinez A.T."/>
            <person name="Grigoriev I.V."/>
        </authorList>
    </citation>
    <scope>NUCLEOTIDE SEQUENCE</scope>
    <source>
        <strain evidence="16">MF-IS2</strain>
    </source>
</reference>
<dbReference type="FunFam" id="3.40.140.10:FF:000008">
    <property type="entry name" value="Cytidine deaminase"/>
    <property type="match status" value="1"/>
</dbReference>
<evidence type="ECO:0000256" key="3">
    <source>
        <dbReference type="ARBA" id="ARBA00006576"/>
    </source>
</evidence>
<dbReference type="Proteomes" id="UP000807342">
    <property type="component" value="Unassembled WGS sequence"/>
</dbReference>
<evidence type="ECO:0000256" key="5">
    <source>
        <dbReference type="ARBA" id="ARBA00022723"/>
    </source>
</evidence>
<dbReference type="GO" id="GO:0042802">
    <property type="term" value="F:identical protein binding"/>
    <property type="evidence" value="ECO:0007669"/>
    <property type="project" value="UniProtKB-ARBA"/>
</dbReference>
<dbReference type="AlphaFoldDB" id="A0A9P5X9H6"/>
<dbReference type="InterPro" id="IPR016193">
    <property type="entry name" value="Cytidine_deaminase-like"/>
</dbReference>
<feature type="binding site" evidence="11">
    <location>
        <begin position="52"/>
        <end position="58"/>
    </location>
    <ligand>
        <name>substrate</name>
    </ligand>
</feature>
<sequence>MSVRAWTMSLEDREKLIKAAFEAKEGNYSPYSKFPVGAALLAADGTIVKGANIENASYGGTICAERTAIVKAVSDGIRKFVGLAVTTNVKSAISPCGLCRQVLREFCALDMPILLVPGDYPQPEEPKPGYSEGGVRETTMGELLPDSFGPEHLELPRRS</sequence>
<dbReference type="PANTHER" id="PTHR11644">
    <property type="entry name" value="CYTIDINE DEAMINASE"/>
    <property type="match status" value="1"/>
</dbReference>
<dbReference type="CDD" id="cd01283">
    <property type="entry name" value="cytidine_deaminase"/>
    <property type="match status" value="1"/>
</dbReference>
<dbReference type="NCBIfam" id="TIGR01354">
    <property type="entry name" value="cyt_deam_tetra"/>
    <property type="match status" value="1"/>
</dbReference>
<comment type="catalytic activity">
    <reaction evidence="13">
        <text>2'-deoxycytidine + H2O + H(+) = 2'-deoxyuridine + NH4(+)</text>
        <dbReference type="Rhea" id="RHEA:13433"/>
        <dbReference type="ChEBI" id="CHEBI:15377"/>
        <dbReference type="ChEBI" id="CHEBI:15378"/>
        <dbReference type="ChEBI" id="CHEBI:15698"/>
        <dbReference type="ChEBI" id="CHEBI:16450"/>
        <dbReference type="ChEBI" id="CHEBI:28938"/>
        <dbReference type="EC" id="3.5.4.5"/>
    </reaction>
</comment>
<feature type="active site" description="Proton donor" evidence="10">
    <location>
        <position position="65"/>
    </location>
</feature>
<accession>A0A9P5X9H6</accession>
<proteinExistence type="inferred from homology"/>
<evidence type="ECO:0000256" key="7">
    <source>
        <dbReference type="ARBA" id="ARBA00022833"/>
    </source>
</evidence>
<dbReference type="EC" id="3.5.4.5" evidence="4 13"/>
<dbReference type="InterPro" id="IPR050202">
    <property type="entry name" value="Cyt/Deoxycyt_deaminase"/>
</dbReference>
<protein>
    <recommendedName>
        <fullName evidence="4 13">Cytidine deaminase</fullName>
        <ecNumber evidence="4 13">3.5.4.5</ecNumber>
    </recommendedName>
    <alternativeName>
        <fullName evidence="8 13">Cytidine aminohydrolase</fullName>
    </alternativeName>
</protein>
<feature type="binding site" evidence="12">
    <location>
        <position position="63"/>
    </location>
    <ligand>
        <name>Zn(2+)</name>
        <dbReference type="ChEBI" id="CHEBI:29105"/>
        <note>catalytic</note>
    </ligand>
</feature>
<gene>
    <name evidence="16" type="ORF">P691DRAFT_709642</name>
</gene>
<evidence type="ECO:0000313" key="17">
    <source>
        <dbReference type="Proteomes" id="UP000807342"/>
    </source>
</evidence>
<keyword evidence="6 13" id="KW-0378">Hydrolase</keyword>
<name>A0A9P5X9H6_9AGAR</name>
<dbReference type="InterPro" id="IPR016192">
    <property type="entry name" value="APOBEC/CMP_deaminase_Zn-bd"/>
</dbReference>
<dbReference type="EMBL" id="MU151277">
    <property type="protein sequence ID" value="KAF9445857.1"/>
    <property type="molecule type" value="Genomic_DNA"/>
</dbReference>
<evidence type="ECO:0000256" key="8">
    <source>
        <dbReference type="ARBA" id="ARBA00032005"/>
    </source>
</evidence>
<evidence type="ECO:0000256" key="13">
    <source>
        <dbReference type="RuleBase" id="RU364006"/>
    </source>
</evidence>
<dbReference type="GO" id="GO:0008270">
    <property type="term" value="F:zinc ion binding"/>
    <property type="evidence" value="ECO:0007669"/>
    <property type="project" value="UniProtKB-UniRule"/>
</dbReference>